<evidence type="ECO:0000313" key="2">
    <source>
        <dbReference type="Proteomes" id="UP000593576"/>
    </source>
</evidence>
<dbReference type="Proteomes" id="UP000593576">
    <property type="component" value="Unassembled WGS sequence"/>
</dbReference>
<keyword evidence="2" id="KW-1185">Reference proteome</keyword>
<dbReference type="OrthoDB" id="1936865at2759"/>
<proteinExistence type="predicted"/>
<protein>
    <submittedName>
        <fullName evidence="1">Uncharacterized protein</fullName>
    </submittedName>
</protein>
<sequence>MNEIGCSEAMTCQHINDLTEDY</sequence>
<dbReference type="AlphaFoldDB" id="A0A7J9LR02"/>
<evidence type="ECO:0000313" key="1">
    <source>
        <dbReference type="EMBL" id="MBA0861111.1"/>
    </source>
</evidence>
<comment type="caution">
    <text evidence="1">The sequence shown here is derived from an EMBL/GenBank/DDBJ whole genome shotgun (WGS) entry which is preliminary data.</text>
</comment>
<gene>
    <name evidence="1" type="ORF">Goshw_024613</name>
</gene>
<reference evidence="1 2" key="1">
    <citation type="journal article" date="2019" name="Genome Biol. Evol.">
        <title>Insights into the evolution of the New World diploid cottons (Gossypium, subgenus Houzingenia) based on genome sequencing.</title>
        <authorList>
            <person name="Grover C.E."/>
            <person name="Arick M.A. 2nd"/>
            <person name="Thrash A."/>
            <person name="Conover J.L."/>
            <person name="Sanders W.S."/>
            <person name="Peterson D.G."/>
            <person name="Frelichowski J.E."/>
            <person name="Scheffler J.A."/>
            <person name="Scheffler B.E."/>
            <person name="Wendel J.F."/>
        </authorList>
    </citation>
    <scope>NUCLEOTIDE SEQUENCE [LARGE SCALE GENOMIC DNA]</scope>
    <source>
        <strain evidence="1">1</strain>
        <tissue evidence="1">Leaf</tissue>
    </source>
</reference>
<organism evidence="1 2">
    <name type="scientific">Gossypium schwendimanii</name>
    <name type="common">Cotton</name>
    <dbReference type="NCBI Taxonomy" id="34291"/>
    <lineage>
        <taxon>Eukaryota</taxon>
        <taxon>Viridiplantae</taxon>
        <taxon>Streptophyta</taxon>
        <taxon>Embryophyta</taxon>
        <taxon>Tracheophyta</taxon>
        <taxon>Spermatophyta</taxon>
        <taxon>Magnoliopsida</taxon>
        <taxon>eudicotyledons</taxon>
        <taxon>Gunneridae</taxon>
        <taxon>Pentapetalae</taxon>
        <taxon>rosids</taxon>
        <taxon>malvids</taxon>
        <taxon>Malvales</taxon>
        <taxon>Malvaceae</taxon>
        <taxon>Malvoideae</taxon>
        <taxon>Gossypium</taxon>
    </lineage>
</organism>
<accession>A0A7J9LR02</accession>
<name>A0A7J9LR02_GOSSC</name>
<dbReference type="EMBL" id="JABFAF010000007">
    <property type="protein sequence ID" value="MBA0861111.1"/>
    <property type="molecule type" value="Genomic_DNA"/>
</dbReference>